<feature type="transmembrane region" description="Helical" evidence="1">
    <location>
        <begin position="377"/>
        <end position="396"/>
    </location>
</feature>
<sequence>MRIRKIILASWQVLAVTWVLMLVLSLGFTTHFLLKNGLDYDQTHLYPISVVDDAHTAAQKNLSPFANYRLLFMVGFPEYTAHSFDDNVLKIKGQWHVPPSLKKVNWEGLEINEYFSFYRLISNRLMNLVDQHTVAASSDDELLARALESLTGVGQPSLIPKADDPLGFFDRWAKKRLPKSTVVSSGDTLKLYADNRVWAIFVYEVPEDLKGLSPFELNNCIEELKQLSQEIAPEAKVLIHGKPYVSVSVAHTHMLELSGIAMFIIIFLGGLIRRWSPSNRFPTLVVFSVLSSYVAGFSTVIFLFGTVSLWTIVCASALTGFVVMLVGYFLLEHRYYSLLSPVTVFDRILKPLLWIIFIISIALLLLYLVPLPSVRQMSVFMASGLIGCAITLILIFPSFNPGPIAESDFSKKMLSFSHYFPRFSLKHWQEKPTDYSAIGITVAVILLSGYMQLNFSQNIQHMTYISEELRDEENQVQQLLSLPSTDKFFIVTASSEQDVLMTEEALRLGFVQRGMNQTEMTTTCISKWFPSYTRQHDVETLREAMFERIREPLSEILGYSLQKPHPVQLDVTFEDWLNSPSSRSVRHLWLDVPQGYSSIVQVAGMTENQMEALYDLADHLAGVTFVDITGDAKNFLDQYRFIFVGIFILAVVCSFTVSLFHYGLRSWRIVVPSLLGVASTVSLSAWFSMPFTLFTAMSMVLVYGIGIAIALLYYTNEENEDLSFSLCTFAFLSVSFSFCFIGLSSTPAIQTLGLTTAFGVLSTGILILLVRPQPKLHH</sequence>
<gene>
    <name evidence="2" type="ORF">H5985_01800</name>
</gene>
<proteinExistence type="predicted"/>
<keyword evidence="3" id="KW-1185">Reference proteome</keyword>
<feature type="transmembrane region" description="Helical" evidence="1">
    <location>
        <begin position="693"/>
        <end position="715"/>
    </location>
</feature>
<dbReference type="RefSeq" id="WP_205049611.1">
    <property type="nucleotide sequence ID" value="NZ_JACJKX010000002.1"/>
</dbReference>
<dbReference type="EMBL" id="JACJKX010000002">
    <property type="protein sequence ID" value="MBM6928009.1"/>
    <property type="molecule type" value="Genomic_DNA"/>
</dbReference>
<keyword evidence="1" id="KW-1133">Transmembrane helix</keyword>
<feature type="transmembrane region" description="Helical" evidence="1">
    <location>
        <begin position="310"/>
        <end position="331"/>
    </location>
</feature>
<feature type="transmembrane region" description="Helical" evidence="1">
    <location>
        <begin position="641"/>
        <end position="662"/>
    </location>
</feature>
<comment type="caution">
    <text evidence="2">The sequence shown here is derived from an EMBL/GenBank/DDBJ whole genome shotgun (WGS) entry which is preliminary data.</text>
</comment>
<name>A0ABS2GRD3_9BURK</name>
<evidence type="ECO:0000313" key="2">
    <source>
        <dbReference type="EMBL" id="MBM6928009.1"/>
    </source>
</evidence>
<evidence type="ECO:0000313" key="3">
    <source>
        <dbReference type="Proteomes" id="UP000777002"/>
    </source>
</evidence>
<feature type="transmembrane region" description="Helical" evidence="1">
    <location>
        <begin position="352"/>
        <end position="371"/>
    </location>
</feature>
<dbReference type="Proteomes" id="UP000777002">
    <property type="component" value="Unassembled WGS sequence"/>
</dbReference>
<evidence type="ECO:0008006" key="4">
    <source>
        <dbReference type="Google" id="ProtNLM"/>
    </source>
</evidence>
<keyword evidence="1" id="KW-0472">Membrane</keyword>
<evidence type="ECO:0000256" key="1">
    <source>
        <dbReference type="SAM" id="Phobius"/>
    </source>
</evidence>
<feature type="transmembrane region" description="Helical" evidence="1">
    <location>
        <begin position="749"/>
        <end position="770"/>
    </location>
</feature>
<feature type="transmembrane region" description="Helical" evidence="1">
    <location>
        <begin position="12"/>
        <end position="34"/>
    </location>
</feature>
<feature type="transmembrane region" description="Helical" evidence="1">
    <location>
        <begin position="254"/>
        <end position="272"/>
    </location>
</feature>
<organism evidence="2 3">
    <name type="scientific">Parasutterella secunda</name>
    <dbReference type="NCBI Taxonomy" id="626947"/>
    <lineage>
        <taxon>Bacteria</taxon>
        <taxon>Pseudomonadati</taxon>
        <taxon>Pseudomonadota</taxon>
        <taxon>Betaproteobacteria</taxon>
        <taxon>Burkholderiales</taxon>
        <taxon>Sutterellaceae</taxon>
        <taxon>Parasutterella</taxon>
    </lineage>
</organism>
<keyword evidence="1" id="KW-0812">Transmembrane</keyword>
<protein>
    <recommendedName>
        <fullName evidence="4">Membrane transport protein MMPL domain-containing protein</fullName>
    </recommendedName>
</protein>
<dbReference type="SUPFAM" id="SSF82866">
    <property type="entry name" value="Multidrug efflux transporter AcrB transmembrane domain"/>
    <property type="match status" value="2"/>
</dbReference>
<feature type="transmembrane region" description="Helical" evidence="1">
    <location>
        <begin position="722"/>
        <end position="743"/>
    </location>
</feature>
<feature type="transmembrane region" description="Helical" evidence="1">
    <location>
        <begin position="284"/>
        <end position="304"/>
    </location>
</feature>
<reference evidence="2 3" key="1">
    <citation type="journal article" date="2021" name="Sci. Rep.">
        <title>The distribution of antibiotic resistance genes in chicken gut microbiota commensals.</title>
        <authorList>
            <person name="Juricova H."/>
            <person name="Matiasovicova J."/>
            <person name="Kubasova T."/>
            <person name="Cejkova D."/>
            <person name="Rychlik I."/>
        </authorList>
    </citation>
    <scope>NUCLEOTIDE SEQUENCE [LARGE SCALE GENOMIC DNA]</scope>
    <source>
        <strain evidence="2 3">An562</strain>
    </source>
</reference>
<accession>A0ABS2GRD3</accession>